<evidence type="ECO:0000313" key="4">
    <source>
        <dbReference type="Proteomes" id="UP000668403"/>
    </source>
</evidence>
<dbReference type="InterPro" id="IPR011004">
    <property type="entry name" value="Trimer_LpxA-like_sf"/>
</dbReference>
<dbReference type="Proteomes" id="UP000668403">
    <property type="component" value="Unassembled WGS sequence"/>
</dbReference>
<dbReference type="PANTHER" id="PTHR23416">
    <property type="entry name" value="SIALIC ACID SYNTHASE-RELATED"/>
    <property type="match status" value="1"/>
</dbReference>
<protein>
    <recommendedName>
        <fullName evidence="5">Acetyltransferase</fullName>
    </recommendedName>
</protein>
<comment type="caution">
    <text evidence="3">The sequence shown here is derived from an EMBL/GenBank/DDBJ whole genome shotgun (WGS) entry which is preliminary data.</text>
</comment>
<proteinExistence type="inferred from homology"/>
<gene>
    <name evidence="3" type="ORF">J4H85_02085</name>
</gene>
<evidence type="ECO:0000313" key="3">
    <source>
        <dbReference type="EMBL" id="MBO2988789.1"/>
    </source>
</evidence>
<dbReference type="SUPFAM" id="SSF51161">
    <property type="entry name" value="Trimeric LpxA-like enzymes"/>
    <property type="match status" value="1"/>
</dbReference>
<dbReference type="PROSITE" id="PS51257">
    <property type="entry name" value="PROKAR_LIPOPROTEIN"/>
    <property type="match status" value="1"/>
</dbReference>
<keyword evidence="2" id="KW-0808">Transferase</keyword>
<sequence>MRVTVSTSTHEVGPSGARAGALVTAPVTIGAGCWIGANVTILPGVTIGDGTVVAAGAVVTRDCAPNALYGGVPAEKKRDLPVASAPVA</sequence>
<evidence type="ECO:0000256" key="2">
    <source>
        <dbReference type="ARBA" id="ARBA00022679"/>
    </source>
</evidence>
<reference evidence="3" key="1">
    <citation type="submission" date="2021-03" db="EMBL/GenBank/DDBJ databases">
        <title>Leucobacter chromiisoli sp. nov., isolated from chromium-containing soil of chemical plant.</title>
        <authorList>
            <person name="Xu Z."/>
        </authorList>
    </citation>
    <scope>NUCLEOTIDE SEQUENCE</scope>
    <source>
        <strain evidence="3">K 70/01</strain>
    </source>
</reference>
<dbReference type="AlphaFoldDB" id="A0A939QH62"/>
<evidence type="ECO:0008006" key="5">
    <source>
        <dbReference type="Google" id="ProtNLM"/>
    </source>
</evidence>
<dbReference type="PANTHER" id="PTHR23416:SF23">
    <property type="entry name" value="ACETYLTRANSFERASE C18B11.09C-RELATED"/>
    <property type="match status" value="1"/>
</dbReference>
<evidence type="ECO:0000256" key="1">
    <source>
        <dbReference type="ARBA" id="ARBA00007274"/>
    </source>
</evidence>
<name>A0A939QH62_9MICO</name>
<organism evidence="3 4">
    <name type="scientific">Leucobacter tardus</name>
    <dbReference type="NCBI Taxonomy" id="501483"/>
    <lineage>
        <taxon>Bacteria</taxon>
        <taxon>Bacillati</taxon>
        <taxon>Actinomycetota</taxon>
        <taxon>Actinomycetes</taxon>
        <taxon>Micrococcales</taxon>
        <taxon>Microbacteriaceae</taxon>
        <taxon>Leucobacter</taxon>
    </lineage>
</organism>
<accession>A0A939QH62</accession>
<keyword evidence="4" id="KW-1185">Reference proteome</keyword>
<dbReference type="InterPro" id="IPR051159">
    <property type="entry name" value="Hexapeptide_acetyltransf"/>
</dbReference>
<dbReference type="Pfam" id="PF00132">
    <property type="entry name" value="Hexapep"/>
    <property type="match status" value="1"/>
</dbReference>
<comment type="similarity">
    <text evidence="1">Belongs to the transferase hexapeptide repeat family.</text>
</comment>
<dbReference type="EMBL" id="JAGFBF010000001">
    <property type="protein sequence ID" value="MBO2988789.1"/>
    <property type="molecule type" value="Genomic_DNA"/>
</dbReference>
<dbReference type="InterPro" id="IPR001451">
    <property type="entry name" value="Hexapep"/>
</dbReference>
<dbReference type="GO" id="GO:0008374">
    <property type="term" value="F:O-acyltransferase activity"/>
    <property type="evidence" value="ECO:0007669"/>
    <property type="project" value="TreeGrafter"/>
</dbReference>
<dbReference type="Gene3D" id="2.160.10.10">
    <property type="entry name" value="Hexapeptide repeat proteins"/>
    <property type="match status" value="1"/>
</dbReference>